<proteinExistence type="predicted"/>
<evidence type="ECO:0000313" key="9">
    <source>
        <dbReference type="Proteomes" id="UP000767446"/>
    </source>
</evidence>
<dbReference type="GO" id="GO:0002098">
    <property type="term" value="P:tRNA wobble uridine modification"/>
    <property type="evidence" value="ECO:0007669"/>
    <property type="project" value="TreeGrafter"/>
</dbReference>
<evidence type="ECO:0000256" key="3">
    <source>
        <dbReference type="ARBA" id="ARBA00022741"/>
    </source>
</evidence>
<protein>
    <submittedName>
        <fullName evidence="8">GTP-binding protein</fullName>
    </submittedName>
</protein>
<gene>
    <name evidence="8" type="ORF">DSM107014_14270</name>
</gene>
<comment type="subcellular location">
    <subcellularLocation>
        <location evidence="1">Membrane</location>
        <topology evidence="1">Multi-pass membrane protein</topology>
    </subcellularLocation>
</comment>
<dbReference type="EMBL" id="JADQBC010000103">
    <property type="protein sequence ID" value="MBR8829040.1"/>
    <property type="molecule type" value="Genomic_DNA"/>
</dbReference>
<dbReference type="PANTHER" id="PTHR42714:SF6">
    <property type="entry name" value="TRANSLATION INITIATION FACTOR IF-2"/>
    <property type="match status" value="1"/>
</dbReference>
<evidence type="ECO:0000259" key="7">
    <source>
        <dbReference type="Pfam" id="PF01926"/>
    </source>
</evidence>
<evidence type="ECO:0000256" key="6">
    <source>
        <dbReference type="ARBA" id="ARBA00023136"/>
    </source>
</evidence>
<evidence type="ECO:0000256" key="4">
    <source>
        <dbReference type="ARBA" id="ARBA00022989"/>
    </source>
</evidence>
<dbReference type="GO" id="GO:0030488">
    <property type="term" value="P:tRNA methylation"/>
    <property type="evidence" value="ECO:0007669"/>
    <property type="project" value="TreeGrafter"/>
</dbReference>
<dbReference type="InterPro" id="IPR005225">
    <property type="entry name" value="Small_GTP-bd"/>
</dbReference>
<dbReference type="InterPro" id="IPR021147">
    <property type="entry name" value="DUF697"/>
</dbReference>
<dbReference type="Gene3D" id="3.40.50.300">
    <property type="entry name" value="P-loop containing nucleotide triphosphate hydrolases"/>
    <property type="match status" value="1"/>
</dbReference>
<dbReference type="GO" id="GO:0005737">
    <property type="term" value="C:cytoplasm"/>
    <property type="evidence" value="ECO:0007669"/>
    <property type="project" value="TreeGrafter"/>
</dbReference>
<dbReference type="Pfam" id="PF05128">
    <property type="entry name" value="DUF697"/>
    <property type="match status" value="1"/>
</dbReference>
<keyword evidence="4" id="KW-1133">Transmembrane helix</keyword>
<dbReference type="Proteomes" id="UP000767446">
    <property type="component" value="Unassembled WGS sequence"/>
</dbReference>
<dbReference type="NCBIfam" id="TIGR00231">
    <property type="entry name" value="small_GTP"/>
    <property type="match status" value="1"/>
</dbReference>
<keyword evidence="6" id="KW-0472">Membrane</keyword>
<keyword evidence="3" id="KW-0547">Nucleotide-binding</keyword>
<keyword evidence="2" id="KW-0812">Transmembrane</keyword>
<dbReference type="GO" id="GO:0005525">
    <property type="term" value="F:GTP binding"/>
    <property type="evidence" value="ECO:0007669"/>
    <property type="project" value="UniProtKB-KW"/>
</dbReference>
<dbReference type="CDD" id="cd00880">
    <property type="entry name" value="Era_like"/>
    <property type="match status" value="1"/>
</dbReference>
<evidence type="ECO:0000313" key="8">
    <source>
        <dbReference type="EMBL" id="MBR8829040.1"/>
    </source>
</evidence>
<evidence type="ECO:0000256" key="1">
    <source>
        <dbReference type="ARBA" id="ARBA00004141"/>
    </source>
</evidence>
<dbReference type="PANTHER" id="PTHR42714">
    <property type="entry name" value="TRNA MODIFICATION GTPASE GTPBP3"/>
    <property type="match status" value="1"/>
</dbReference>
<evidence type="ECO:0000256" key="5">
    <source>
        <dbReference type="ARBA" id="ARBA00023134"/>
    </source>
</evidence>
<dbReference type="GO" id="GO:0016020">
    <property type="term" value="C:membrane"/>
    <property type="evidence" value="ECO:0007669"/>
    <property type="project" value="UniProtKB-SubCell"/>
</dbReference>
<organism evidence="8 9">
    <name type="scientific">Gomphosphaeria aponina SAG 52.96 = DSM 107014</name>
    <dbReference type="NCBI Taxonomy" id="1521640"/>
    <lineage>
        <taxon>Bacteria</taxon>
        <taxon>Bacillati</taxon>
        <taxon>Cyanobacteriota</taxon>
        <taxon>Cyanophyceae</taxon>
        <taxon>Oscillatoriophycideae</taxon>
        <taxon>Chroococcales</taxon>
        <taxon>Gomphosphaeriaceae</taxon>
        <taxon>Gomphosphaeria</taxon>
    </lineage>
</organism>
<dbReference type="SUPFAM" id="SSF52540">
    <property type="entry name" value="P-loop containing nucleoside triphosphate hydrolases"/>
    <property type="match status" value="1"/>
</dbReference>
<feature type="domain" description="G" evidence="7">
    <location>
        <begin position="63"/>
        <end position="175"/>
    </location>
</feature>
<reference evidence="8" key="1">
    <citation type="submission" date="2021-02" db="EMBL/GenBank/DDBJ databases">
        <title>Metagenome analyses of Stigonema ocellatum DSM 106950, Chlorogloea purpurea SAG 13.99 and Gomphosphaeria aponina DSM 107014.</title>
        <authorList>
            <person name="Marter P."/>
            <person name="Huang S."/>
        </authorList>
    </citation>
    <scope>NUCLEOTIDE SEQUENCE</scope>
    <source>
        <strain evidence="8">JP213</strain>
    </source>
</reference>
<dbReference type="InterPro" id="IPR006073">
    <property type="entry name" value="GTP-bd"/>
</dbReference>
<keyword evidence="5" id="KW-0342">GTP-binding</keyword>
<dbReference type="AlphaFoldDB" id="A0A941GT70"/>
<dbReference type="Pfam" id="PF01926">
    <property type="entry name" value="MMR_HSR1"/>
    <property type="match status" value="1"/>
</dbReference>
<accession>A0A941GT70</accession>
<sequence length="452" mass="50129">MNQTQQETHFNQARACLQQALSWYSSFRRHWNYPPNIELQAAVRNDLQSLKSALDKLDQKVIRIAAFGLVSRGKSAVVNGLLGQKVLQTGPINGVTTWPKSVRWTPESGKVQVELIDTPGLDEIAGQTRADMATEVARQSDLILFVVAGDITRTEYQALCELRQSQKPLILVFNKVDLYPEKDREAIYQQLLRLGTGEGDRNLPQILSKNEIVMVAAEPQPICVRVEWPDGKVTQEWETPPPQIDELKETILNILNREGRTLLALNALSQAKVAEENIAKKTIDLRQEEAEEIIWRYAKYKALAVAINPFAILDLIGGMVTDLALIRALARLYGLPMTSYEAGKLWRKILLSSGGLLLSEIGSSLILGLGKTTAAFTSAFESPAAFTTYASTAFTQAGIAGYGAYTVGRVAQEYLEKGSSWGPLGPSTVIQEILTKIEPNTIIYRLRQELNF</sequence>
<dbReference type="InterPro" id="IPR027417">
    <property type="entry name" value="P-loop_NTPase"/>
</dbReference>
<comment type="caution">
    <text evidence="8">The sequence shown here is derived from an EMBL/GenBank/DDBJ whole genome shotgun (WGS) entry which is preliminary data.</text>
</comment>
<evidence type="ECO:0000256" key="2">
    <source>
        <dbReference type="ARBA" id="ARBA00022692"/>
    </source>
</evidence>
<name>A0A941GT70_9CHRO</name>